<feature type="region of interest" description="Disordered" evidence="1">
    <location>
        <begin position="1"/>
        <end position="90"/>
    </location>
</feature>
<sequence length="90" mass="9577">MVRAATITTDRAVRTERMSNSGQIWTRTPRSIAHNETGWSRGRHGGGGVGFQYGGGGAESAQGRKDPTPPRLLPAPVLPRGYHSNLAPAL</sequence>
<keyword evidence="3" id="KW-1185">Reference proteome</keyword>
<evidence type="ECO:0000256" key="1">
    <source>
        <dbReference type="SAM" id="MobiDB-lite"/>
    </source>
</evidence>
<reference evidence="2 3" key="1">
    <citation type="submission" date="2021-04" db="EMBL/GenBank/DDBJ databases">
        <authorList>
            <person name="De Guttry C."/>
            <person name="Zahm M."/>
            <person name="Klopp C."/>
            <person name="Cabau C."/>
            <person name="Louis A."/>
            <person name="Berthelot C."/>
            <person name="Parey E."/>
            <person name="Roest Crollius H."/>
            <person name="Montfort J."/>
            <person name="Robinson-Rechavi M."/>
            <person name="Bucao C."/>
            <person name="Bouchez O."/>
            <person name="Gislard M."/>
            <person name="Lluch J."/>
            <person name="Milhes M."/>
            <person name="Lampietro C."/>
            <person name="Lopez Roques C."/>
            <person name="Donnadieu C."/>
            <person name="Braasch I."/>
            <person name="Desvignes T."/>
            <person name="Postlethwait J."/>
            <person name="Bobe J."/>
            <person name="Wedekind C."/>
            <person name="Guiguen Y."/>
        </authorList>
    </citation>
    <scope>NUCLEOTIDE SEQUENCE [LARGE SCALE GENOMIC DNA]</scope>
    <source>
        <strain evidence="2">Cs_M1</strain>
        <tissue evidence="2">Blood</tissue>
    </source>
</reference>
<gene>
    <name evidence="2" type="ORF">J4Q44_G00292540</name>
</gene>
<protein>
    <submittedName>
        <fullName evidence="2">Uncharacterized protein</fullName>
    </submittedName>
</protein>
<feature type="compositionally biased region" description="Gly residues" evidence="1">
    <location>
        <begin position="45"/>
        <end position="58"/>
    </location>
</feature>
<evidence type="ECO:0000313" key="2">
    <source>
        <dbReference type="EMBL" id="KAK6301156.1"/>
    </source>
</evidence>
<comment type="caution">
    <text evidence="2">The sequence shown here is derived from an EMBL/GenBank/DDBJ whole genome shotgun (WGS) entry which is preliminary data.</text>
</comment>
<proteinExistence type="predicted"/>
<name>A0AAN8LI16_9TELE</name>
<accession>A0AAN8LI16</accession>
<dbReference type="AlphaFoldDB" id="A0AAN8LI16"/>
<dbReference type="Proteomes" id="UP001356427">
    <property type="component" value="Unassembled WGS sequence"/>
</dbReference>
<feature type="compositionally biased region" description="Polar residues" evidence="1">
    <location>
        <begin position="18"/>
        <end position="29"/>
    </location>
</feature>
<evidence type="ECO:0000313" key="3">
    <source>
        <dbReference type="Proteomes" id="UP001356427"/>
    </source>
</evidence>
<dbReference type="EMBL" id="JAGTTL010000027">
    <property type="protein sequence ID" value="KAK6301156.1"/>
    <property type="molecule type" value="Genomic_DNA"/>
</dbReference>
<organism evidence="2 3">
    <name type="scientific">Coregonus suidteri</name>
    <dbReference type="NCBI Taxonomy" id="861788"/>
    <lineage>
        <taxon>Eukaryota</taxon>
        <taxon>Metazoa</taxon>
        <taxon>Chordata</taxon>
        <taxon>Craniata</taxon>
        <taxon>Vertebrata</taxon>
        <taxon>Euteleostomi</taxon>
        <taxon>Actinopterygii</taxon>
        <taxon>Neopterygii</taxon>
        <taxon>Teleostei</taxon>
        <taxon>Protacanthopterygii</taxon>
        <taxon>Salmoniformes</taxon>
        <taxon>Salmonidae</taxon>
        <taxon>Coregoninae</taxon>
        <taxon>Coregonus</taxon>
    </lineage>
</organism>